<evidence type="ECO:0000313" key="3">
    <source>
        <dbReference type="Proteomes" id="UP000027778"/>
    </source>
</evidence>
<organism evidence="2 3">
    <name type="scientific">Bacillus gaemokensis</name>
    <dbReference type="NCBI Taxonomy" id="574375"/>
    <lineage>
        <taxon>Bacteria</taxon>
        <taxon>Bacillati</taxon>
        <taxon>Bacillota</taxon>
        <taxon>Bacilli</taxon>
        <taxon>Bacillales</taxon>
        <taxon>Bacillaceae</taxon>
        <taxon>Bacillus</taxon>
        <taxon>Bacillus cereus group</taxon>
    </lineage>
</organism>
<evidence type="ECO:0000256" key="1">
    <source>
        <dbReference type="SAM" id="Phobius"/>
    </source>
</evidence>
<keyword evidence="1" id="KW-0812">Transmembrane</keyword>
<dbReference type="Proteomes" id="UP000027778">
    <property type="component" value="Unassembled WGS sequence"/>
</dbReference>
<dbReference type="EMBL" id="JOTM01000024">
    <property type="protein sequence ID" value="KEK22839.1"/>
    <property type="molecule type" value="Genomic_DNA"/>
</dbReference>
<sequence length="94" mass="10814">MHHPRNQFHAHMQCPISSCNRQLKNRGGDCEEGAGYGGESDERFGSYLLRWSFFVWGCTGVVEFVGWLLFYIELPIYLKSDIKGEIYDVNSATF</sequence>
<dbReference type="AlphaFoldDB" id="A0A073K6C9"/>
<protein>
    <submittedName>
        <fullName evidence="2">Uncharacterized protein</fullName>
    </submittedName>
</protein>
<keyword evidence="1" id="KW-1133">Transmembrane helix</keyword>
<keyword evidence="1" id="KW-0472">Membrane</keyword>
<feature type="transmembrane region" description="Helical" evidence="1">
    <location>
        <begin position="53"/>
        <end position="72"/>
    </location>
</feature>
<gene>
    <name evidence="2" type="ORF">BAGA_15735</name>
</gene>
<proteinExistence type="predicted"/>
<keyword evidence="3" id="KW-1185">Reference proteome</keyword>
<name>A0A073K6C9_9BACI</name>
<reference evidence="2 3" key="1">
    <citation type="submission" date="2014-06" db="EMBL/GenBank/DDBJ databases">
        <title>Draft genome sequence of Bacillus gaemokensis JCM 15801 (MCCC 1A00707).</title>
        <authorList>
            <person name="Lai Q."/>
            <person name="Liu Y."/>
            <person name="Shao Z."/>
        </authorList>
    </citation>
    <scope>NUCLEOTIDE SEQUENCE [LARGE SCALE GENOMIC DNA]</scope>
    <source>
        <strain evidence="2 3">JCM 15801</strain>
    </source>
</reference>
<evidence type="ECO:0000313" key="2">
    <source>
        <dbReference type="EMBL" id="KEK22839.1"/>
    </source>
</evidence>
<accession>A0A073K6C9</accession>
<comment type="caution">
    <text evidence="2">The sequence shown here is derived from an EMBL/GenBank/DDBJ whole genome shotgun (WGS) entry which is preliminary data.</text>
</comment>